<sequence>MHALCSLFLLVIILLPALLLRFRLCISFKRLWTCDTKDISLGTLVPNDDSCTLSVMGTRHAYASPHSARQAISIPAHAVKRFFAKLFFRRVNPVETKPYVFTRNMFAVIAISLIIFRTIVGLLQARDTYEPRIRSSDCNYDSLDGSKLQILMTSSTGSEIPIDTLIEVSVEMDTGLEPCSHNSLVAYDGIYLRKPTNGESRGRLFPYRFNAFSCNSSNVRPTYYIKIWSPDGGALDANYDIPSIWFSNIDENFGDRVKCQGLSKVSPMSSPVPLYIPGWKPHPGSHMEADVRLITRRFITSSSLQDLILNQEPRYTNLSLYPITTSVTSALPNNTSPSPAAVATVLLRTSLEFRFTYLRDQDSYRDMQKQMGAGIQTCDFIKDVRSTNVLDVLSSVGDRYYGGLLVRKFLDPRVELFTKSPSKGAKLITPFGLTGALSSKRFKRRLQERYHRQPTEDNPDIIHVSMLLRDFVVDFRPANVDLDCSLSAHTPTSLTNKGDNATSNPILMISGQIAIGLRVLKSTQSINVCFDPLMSPMTGVTSTLSEAVSNLRIHELTFAPEESTIQR</sequence>
<evidence type="ECO:0000256" key="1">
    <source>
        <dbReference type="SAM" id="Phobius"/>
    </source>
</evidence>
<feature type="transmembrane region" description="Helical" evidence="1">
    <location>
        <begin position="105"/>
        <end position="125"/>
    </location>
</feature>
<protein>
    <recommendedName>
        <fullName evidence="4">Transmembrane protein</fullName>
    </recommendedName>
</protein>
<organism evidence="2 3">
    <name type="scientific">Ceratobasidium theobromae</name>
    <dbReference type="NCBI Taxonomy" id="1582974"/>
    <lineage>
        <taxon>Eukaryota</taxon>
        <taxon>Fungi</taxon>
        <taxon>Dikarya</taxon>
        <taxon>Basidiomycota</taxon>
        <taxon>Agaricomycotina</taxon>
        <taxon>Agaricomycetes</taxon>
        <taxon>Cantharellales</taxon>
        <taxon>Ceratobasidiaceae</taxon>
        <taxon>Ceratobasidium</taxon>
    </lineage>
</organism>
<accession>A0A5N5QP83</accession>
<reference evidence="2 3" key="1">
    <citation type="journal article" date="2019" name="Fungal Biol. Biotechnol.">
        <title>Draft genome sequence of fastidious pathogen Ceratobasidium theobromae, which causes vascular-streak dieback in Theobroma cacao.</title>
        <authorList>
            <person name="Ali S.S."/>
            <person name="Asman A."/>
            <person name="Shao J."/>
            <person name="Firmansyah A.P."/>
            <person name="Susilo A.W."/>
            <person name="Rosmana A."/>
            <person name="McMahon P."/>
            <person name="Junaid M."/>
            <person name="Guest D."/>
            <person name="Kheng T.Y."/>
            <person name="Meinhardt L.W."/>
            <person name="Bailey B.A."/>
        </authorList>
    </citation>
    <scope>NUCLEOTIDE SEQUENCE [LARGE SCALE GENOMIC DNA]</scope>
    <source>
        <strain evidence="2 3">CT2</strain>
    </source>
</reference>
<comment type="caution">
    <text evidence="2">The sequence shown here is derived from an EMBL/GenBank/DDBJ whole genome shotgun (WGS) entry which is preliminary data.</text>
</comment>
<keyword evidence="3" id="KW-1185">Reference proteome</keyword>
<dbReference type="OrthoDB" id="3227921at2759"/>
<name>A0A5N5QP83_9AGAM</name>
<gene>
    <name evidence="2" type="ORF">CTheo_2974</name>
</gene>
<dbReference type="AlphaFoldDB" id="A0A5N5QP83"/>
<evidence type="ECO:0000313" key="3">
    <source>
        <dbReference type="Proteomes" id="UP000383932"/>
    </source>
</evidence>
<evidence type="ECO:0008006" key="4">
    <source>
        <dbReference type="Google" id="ProtNLM"/>
    </source>
</evidence>
<dbReference type="Proteomes" id="UP000383932">
    <property type="component" value="Unassembled WGS sequence"/>
</dbReference>
<keyword evidence="1" id="KW-0812">Transmembrane</keyword>
<dbReference type="EMBL" id="SSOP01000034">
    <property type="protein sequence ID" value="KAB5593585.1"/>
    <property type="molecule type" value="Genomic_DNA"/>
</dbReference>
<evidence type="ECO:0000313" key="2">
    <source>
        <dbReference type="EMBL" id="KAB5593585.1"/>
    </source>
</evidence>
<keyword evidence="1" id="KW-0472">Membrane</keyword>
<proteinExistence type="predicted"/>
<keyword evidence="1" id="KW-1133">Transmembrane helix</keyword>